<evidence type="ECO:0000313" key="7">
    <source>
        <dbReference type="EMBL" id="KAF1936753.1"/>
    </source>
</evidence>
<dbReference type="EMBL" id="ML976172">
    <property type="protein sequence ID" value="KAF1936753.1"/>
    <property type="molecule type" value="Genomic_DNA"/>
</dbReference>
<evidence type="ECO:0000256" key="4">
    <source>
        <dbReference type="SAM" id="MobiDB-lite"/>
    </source>
</evidence>
<dbReference type="GO" id="GO:0008234">
    <property type="term" value="F:cysteine-type peptidase activity"/>
    <property type="evidence" value="ECO:0007669"/>
    <property type="project" value="InterPro"/>
</dbReference>
<evidence type="ECO:0000256" key="1">
    <source>
        <dbReference type="ARBA" id="ARBA00005234"/>
    </source>
</evidence>
<feature type="region of interest" description="Disordered" evidence="4">
    <location>
        <begin position="1"/>
        <end position="38"/>
    </location>
</feature>
<organism evidence="6 8">
    <name type="scientific">Clathrospora elynae</name>
    <dbReference type="NCBI Taxonomy" id="706981"/>
    <lineage>
        <taxon>Eukaryota</taxon>
        <taxon>Fungi</taxon>
        <taxon>Dikarya</taxon>
        <taxon>Ascomycota</taxon>
        <taxon>Pezizomycotina</taxon>
        <taxon>Dothideomycetes</taxon>
        <taxon>Pleosporomycetidae</taxon>
        <taxon>Pleosporales</taxon>
        <taxon>Diademaceae</taxon>
        <taxon>Clathrospora</taxon>
    </lineage>
</organism>
<feature type="region of interest" description="Disordered" evidence="4">
    <location>
        <begin position="708"/>
        <end position="741"/>
    </location>
</feature>
<keyword evidence="8" id="KW-1185">Reference proteome</keyword>
<gene>
    <name evidence="6" type="ORF">EJ02DRAFT_516577</name>
    <name evidence="7" type="ORF">EJ02DRAFT_75709</name>
</gene>
<keyword evidence="2" id="KW-0645">Protease</keyword>
<keyword evidence="3" id="KW-0378">Hydrolase</keyword>
<dbReference type="SUPFAM" id="SSF54001">
    <property type="entry name" value="Cysteine proteinases"/>
    <property type="match status" value="1"/>
</dbReference>
<feature type="domain" description="Ubiquitin-like protease family profile" evidence="5">
    <location>
        <begin position="330"/>
        <end position="518"/>
    </location>
</feature>
<evidence type="ECO:0000256" key="3">
    <source>
        <dbReference type="ARBA" id="ARBA00022801"/>
    </source>
</evidence>
<sequence>MLTQEQPDTGRAPTPPTEKAAPAAPASSAAFQDSPLDARPAQAAPLSFLELPVSPISTHNVNISLPVVGSDSPDAQPRVETHALMNSLPETDVQMDFHHVHMESQPQEEACVTDVAPVTPPSTQEQDTHMATPPSVTPPPTENRVDGASSDGVSGPPTPATTAPLSERAPSPLDKFLRLSRSAIADHYKRATIFGQTREIMFCRTRRMCLTASRGFQRGNVPTKRTTPPLLKRRYSIDVSTSDWNGWWASGRNQEELEARARRNFCSLSKRYTHNLQRECQKVKAYHLDPIYFPGSFVDVPNPSRYVAFGPLFALRPPFNTDIYLELGDATIRNDAFCYIGVTDTRDHGSEVWMRDESIDMALEVLRRDSNCDAHSIAIANSMTAQVCYFACQSKDGSTREYDEYRTRFQNKKWIFIVINDAIGGLVNDGTNGTHWSLVAMDCEGRLAHYYDSMYIDSRYHQHMGLDVCSGMLYILGENPGDWKYQPEWHSPHQNRNNQFYGDGGACGPFVFKMTELLVDHIRHYQRAGNEDQCYLQLDRGFPAVFENQFHSQNVRRGIQMRIARWKAGIDAPELAHAHDQNAIRDEDVALIDEPIVTITVPPHPVLPIRREASRRSRYSTHHSRTFSRYQTQKQVRSQKHSVIDLEDNDTVIGNSSYRNISNNETERAADIRLSTQDPYVNLDIRMDIDADQDDDQDGGISLVDRDLFTDEPMSGGHPRITNTPEHSDDEDASVAVSRIA</sequence>
<dbReference type="EMBL" id="ML976301">
    <property type="protein sequence ID" value="KAF1935192.1"/>
    <property type="molecule type" value="Genomic_DNA"/>
</dbReference>
<name>A0A6A5S4Z2_9PLEO</name>
<evidence type="ECO:0000313" key="8">
    <source>
        <dbReference type="Proteomes" id="UP000800038"/>
    </source>
</evidence>
<evidence type="ECO:0000256" key="2">
    <source>
        <dbReference type="ARBA" id="ARBA00022670"/>
    </source>
</evidence>
<feature type="region of interest" description="Disordered" evidence="4">
    <location>
        <begin position="118"/>
        <end position="172"/>
    </location>
</feature>
<feature type="compositionally biased region" description="Basic residues" evidence="4">
    <location>
        <begin position="616"/>
        <end position="626"/>
    </location>
</feature>
<dbReference type="Pfam" id="PF02902">
    <property type="entry name" value="Peptidase_C48"/>
    <property type="match status" value="1"/>
</dbReference>
<feature type="region of interest" description="Disordered" evidence="4">
    <location>
        <begin position="613"/>
        <end position="641"/>
    </location>
</feature>
<reference evidence="6" key="1">
    <citation type="journal article" date="2020" name="Stud. Mycol.">
        <title>101 Dothideomycetes genomes: a test case for predicting lifestyles and emergence of pathogens.</title>
        <authorList>
            <person name="Haridas S."/>
            <person name="Albert R."/>
            <person name="Binder M."/>
            <person name="Bloem J."/>
            <person name="Labutti K."/>
            <person name="Salamov A."/>
            <person name="Andreopoulos B."/>
            <person name="Baker S."/>
            <person name="Barry K."/>
            <person name="Bills G."/>
            <person name="Bluhm B."/>
            <person name="Cannon C."/>
            <person name="Castanera R."/>
            <person name="Culley D."/>
            <person name="Daum C."/>
            <person name="Ezra D."/>
            <person name="Gonzalez J."/>
            <person name="Henrissat B."/>
            <person name="Kuo A."/>
            <person name="Liang C."/>
            <person name="Lipzen A."/>
            <person name="Lutzoni F."/>
            <person name="Magnuson J."/>
            <person name="Mondo S."/>
            <person name="Nolan M."/>
            <person name="Ohm R."/>
            <person name="Pangilinan J."/>
            <person name="Park H.-J."/>
            <person name="Ramirez L."/>
            <person name="Alfaro M."/>
            <person name="Sun H."/>
            <person name="Tritt A."/>
            <person name="Yoshinaga Y."/>
            <person name="Zwiers L.-H."/>
            <person name="Turgeon B."/>
            <person name="Goodwin S."/>
            <person name="Spatafora J."/>
            <person name="Crous P."/>
            <person name="Grigoriev I."/>
        </authorList>
    </citation>
    <scope>NUCLEOTIDE SEQUENCE</scope>
    <source>
        <strain evidence="6">CBS 161.51</strain>
    </source>
</reference>
<comment type="similarity">
    <text evidence="1">Belongs to the peptidase C48 family.</text>
</comment>
<dbReference type="AlphaFoldDB" id="A0A6A5S4Z2"/>
<dbReference type="InterPro" id="IPR038765">
    <property type="entry name" value="Papain-like_cys_pep_sf"/>
</dbReference>
<protein>
    <recommendedName>
        <fullName evidence="5">Ubiquitin-like protease family profile domain-containing protein</fullName>
    </recommendedName>
</protein>
<dbReference type="InterPro" id="IPR003653">
    <property type="entry name" value="Peptidase_C48_C"/>
</dbReference>
<dbReference type="OrthoDB" id="3687719at2759"/>
<accession>A0A6A5S4Z2</accession>
<feature type="compositionally biased region" description="Low complexity" evidence="4">
    <location>
        <begin position="17"/>
        <end position="30"/>
    </location>
</feature>
<dbReference type="Gene3D" id="3.40.395.10">
    <property type="entry name" value="Adenoviral Proteinase, Chain A"/>
    <property type="match status" value="1"/>
</dbReference>
<dbReference type="GO" id="GO:0019783">
    <property type="term" value="F:ubiquitin-like protein peptidase activity"/>
    <property type="evidence" value="ECO:0007669"/>
    <property type="project" value="UniProtKB-ARBA"/>
</dbReference>
<dbReference type="Proteomes" id="UP000800038">
    <property type="component" value="Unassembled WGS sequence"/>
</dbReference>
<dbReference type="PROSITE" id="PS50600">
    <property type="entry name" value="ULP_PROTEASE"/>
    <property type="match status" value="1"/>
</dbReference>
<evidence type="ECO:0000259" key="5">
    <source>
        <dbReference type="PROSITE" id="PS50600"/>
    </source>
</evidence>
<evidence type="ECO:0000313" key="6">
    <source>
        <dbReference type="EMBL" id="KAF1935192.1"/>
    </source>
</evidence>
<proteinExistence type="inferred from homology"/>
<dbReference type="GO" id="GO:0006508">
    <property type="term" value="P:proteolysis"/>
    <property type="evidence" value="ECO:0007669"/>
    <property type="project" value="UniProtKB-KW"/>
</dbReference>